<dbReference type="Proteomes" id="UP001175227">
    <property type="component" value="Unassembled WGS sequence"/>
</dbReference>
<dbReference type="SUPFAM" id="SSF52047">
    <property type="entry name" value="RNI-like"/>
    <property type="match status" value="1"/>
</dbReference>
<dbReference type="AlphaFoldDB" id="A0AA39PLK9"/>
<dbReference type="PANTHER" id="PTHR38926">
    <property type="entry name" value="F-BOX DOMAIN CONTAINING PROTEIN, EXPRESSED"/>
    <property type="match status" value="1"/>
</dbReference>
<keyword evidence="3" id="KW-1185">Reference proteome</keyword>
<dbReference type="Gene3D" id="3.80.10.10">
    <property type="entry name" value="Ribonuclease Inhibitor"/>
    <property type="match status" value="1"/>
</dbReference>
<feature type="coiled-coil region" evidence="1">
    <location>
        <begin position="50"/>
        <end position="77"/>
    </location>
</feature>
<dbReference type="EMBL" id="JAUEPR010000004">
    <property type="protein sequence ID" value="KAK0486466.1"/>
    <property type="molecule type" value="Genomic_DNA"/>
</dbReference>
<sequence>MTSTNKASECCALCTIPRWLTADNPSPFHDLISVNGVASAEDANLIDDYLQKVHGELQRLDAILKEVQEKKIRLQSIADSHSALISSFRKFPPEVLATIFQHTIVIPPPRDQSPWLPGNMTRVYAALCTLGSVCRDWRATVMSTPSLWAYFSVVLRTDRDDGCENKLPLLKIMLDRSRDADLSIGLSVWIDTPFDEEITLRALLECLLPTSCRWKSASIHIDSEDESESEDLYQQIQGRLPLLERLELCSIDPDSSNIIWDHFRAFKYAPRLRELTLGEGLSPVQRFPLPWSQITCLYINHHITPDDLCAVFSITPNLQSLRLSEQDEEGDTSTWNPDESSVFIVCPTLRHLDVADPALLRAAALPSLEEMSIGFLSADAEQEGDGKDGKDLLYDFLYRSQCPMRKLTIQLGEDLDDFARVFDQASRLTCLDIALHTIVSAYDLFNALVTTELLPQLQSLKVVGIAWHSDSGYDDDTLGEIVAKLFSSRYISFAADILSVHVEVVLGGEIVTNPQRPYERTPDGPFLSELFWTSFEHDLRDVPELRSRMVTEKKKRCAIMRVKPAIV</sequence>
<evidence type="ECO:0000313" key="2">
    <source>
        <dbReference type="EMBL" id="KAK0486466.1"/>
    </source>
</evidence>
<evidence type="ECO:0000313" key="3">
    <source>
        <dbReference type="Proteomes" id="UP001175227"/>
    </source>
</evidence>
<protein>
    <recommendedName>
        <fullName evidence="4">F-box domain-containing protein</fullName>
    </recommendedName>
</protein>
<reference evidence="2" key="1">
    <citation type="submission" date="2023-06" db="EMBL/GenBank/DDBJ databases">
        <authorList>
            <consortium name="Lawrence Berkeley National Laboratory"/>
            <person name="Ahrendt S."/>
            <person name="Sahu N."/>
            <person name="Indic B."/>
            <person name="Wong-Bajracharya J."/>
            <person name="Merenyi Z."/>
            <person name="Ke H.-M."/>
            <person name="Monk M."/>
            <person name="Kocsube S."/>
            <person name="Drula E."/>
            <person name="Lipzen A."/>
            <person name="Balint B."/>
            <person name="Henrissat B."/>
            <person name="Andreopoulos B."/>
            <person name="Martin F.M."/>
            <person name="Harder C.B."/>
            <person name="Rigling D."/>
            <person name="Ford K.L."/>
            <person name="Foster G.D."/>
            <person name="Pangilinan J."/>
            <person name="Papanicolaou A."/>
            <person name="Barry K."/>
            <person name="LaButti K."/>
            <person name="Viragh M."/>
            <person name="Koriabine M."/>
            <person name="Yan M."/>
            <person name="Riley R."/>
            <person name="Champramary S."/>
            <person name="Plett K.L."/>
            <person name="Tsai I.J."/>
            <person name="Slot J."/>
            <person name="Sipos G."/>
            <person name="Plett J."/>
            <person name="Nagy L.G."/>
            <person name="Grigoriev I.V."/>
        </authorList>
    </citation>
    <scope>NUCLEOTIDE SEQUENCE</scope>
    <source>
        <strain evidence="2">ICMP 16352</strain>
    </source>
</reference>
<proteinExistence type="predicted"/>
<dbReference type="Gene3D" id="1.20.1280.50">
    <property type="match status" value="1"/>
</dbReference>
<organism evidence="2 3">
    <name type="scientific">Armillaria novae-zelandiae</name>
    <dbReference type="NCBI Taxonomy" id="153914"/>
    <lineage>
        <taxon>Eukaryota</taxon>
        <taxon>Fungi</taxon>
        <taxon>Dikarya</taxon>
        <taxon>Basidiomycota</taxon>
        <taxon>Agaricomycotina</taxon>
        <taxon>Agaricomycetes</taxon>
        <taxon>Agaricomycetidae</taxon>
        <taxon>Agaricales</taxon>
        <taxon>Marasmiineae</taxon>
        <taxon>Physalacriaceae</taxon>
        <taxon>Armillaria</taxon>
    </lineage>
</organism>
<evidence type="ECO:0008006" key="4">
    <source>
        <dbReference type="Google" id="ProtNLM"/>
    </source>
</evidence>
<evidence type="ECO:0000256" key="1">
    <source>
        <dbReference type="SAM" id="Coils"/>
    </source>
</evidence>
<keyword evidence="1" id="KW-0175">Coiled coil</keyword>
<gene>
    <name evidence="2" type="ORF">IW261DRAFT_798560</name>
</gene>
<accession>A0AA39PLK9</accession>
<name>A0AA39PLK9_9AGAR</name>
<dbReference type="PANTHER" id="PTHR38926:SF5">
    <property type="entry name" value="F-BOX AND LEUCINE-RICH REPEAT PROTEIN 6"/>
    <property type="match status" value="1"/>
</dbReference>
<dbReference type="InterPro" id="IPR032675">
    <property type="entry name" value="LRR_dom_sf"/>
</dbReference>
<comment type="caution">
    <text evidence="2">The sequence shown here is derived from an EMBL/GenBank/DDBJ whole genome shotgun (WGS) entry which is preliminary data.</text>
</comment>